<dbReference type="Proteomes" id="UP000289555">
    <property type="component" value="Chromosome"/>
</dbReference>
<name>A0ABM7GH73_9GAMM</name>
<dbReference type="SUPFAM" id="SSF48557">
    <property type="entry name" value="L-aspartase-like"/>
    <property type="match status" value="1"/>
</dbReference>
<dbReference type="InterPro" id="IPR001106">
    <property type="entry name" value="Aromatic_Lyase"/>
</dbReference>
<dbReference type="EMBL" id="AP019416">
    <property type="protein sequence ID" value="BBI49938.1"/>
    <property type="molecule type" value="Genomic_DNA"/>
</dbReference>
<sequence>MTTESGVKSGMMIAHYSAASLVADNKRLAQPAVTDNFITSGLQEDHLSFGESAALKLDQALENAFHVLAIEYLLASQALDLIGSNDFAKGTSMAWKSLREVLPVYQEEHALHLDIEAAYQCLQETHVIDKLQSIAPNLLPSRQPS</sequence>
<gene>
    <name evidence="1" type="ORF">HORIV_23590</name>
</gene>
<organism evidence="1 2">
    <name type="scientific">Vreelandella olivaria</name>
    <dbReference type="NCBI Taxonomy" id="390919"/>
    <lineage>
        <taxon>Bacteria</taxon>
        <taxon>Pseudomonadati</taxon>
        <taxon>Pseudomonadota</taxon>
        <taxon>Gammaproteobacteria</taxon>
        <taxon>Oceanospirillales</taxon>
        <taxon>Halomonadaceae</taxon>
        <taxon>Vreelandella</taxon>
    </lineage>
</organism>
<evidence type="ECO:0000313" key="1">
    <source>
        <dbReference type="EMBL" id="BBI49938.1"/>
    </source>
</evidence>
<dbReference type="InterPro" id="IPR008948">
    <property type="entry name" value="L-Aspartase-like"/>
</dbReference>
<evidence type="ECO:0008006" key="3">
    <source>
        <dbReference type="Google" id="ProtNLM"/>
    </source>
</evidence>
<accession>A0ABM7GH73</accession>
<reference evidence="2" key="1">
    <citation type="journal article" date="2019" name="Microbiol. Resour. Announc.">
        <title>Complete Genome Sequence of Halomonas olivaria, a Moderately Halophilic Bacterium Isolated from Olive Processing Effluents, Obtained by Nanopore Sequencing.</title>
        <authorList>
            <person name="Nagata S."/>
            <person name="Ii K.M."/>
            <person name="Tsukimi T."/>
            <person name="Miura M.C."/>
            <person name="Galipon J."/>
            <person name="Arakawa K."/>
        </authorList>
    </citation>
    <scope>NUCLEOTIDE SEQUENCE [LARGE SCALE GENOMIC DNA]</scope>
    <source>
        <strain evidence="2">TYRC17</strain>
    </source>
</reference>
<dbReference type="Gene3D" id="1.20.200.10">
    <property type="entry name" value="Fumarase/aspartase (Central domain)"/>
    <property type="match status" value="1"/>
</dbReference>
<dbReference type="Pfam" id="PF00221">
    <property type="entry name" value="Lyase_aromatic"/>
    <property type="match status" value="1"/>
</dbReference>
<keyword evidence="2" id="KW-1185">Reference proteome</keyword>
<protein>
    <recommendedName>
        <fullName evidence="3">Histidine ammonia-lyase</fullName>
    </recommendedName>
</protein>
<evidence type="ECO:0000313" key="2">
    <source>
        <dbReference type="Proteomes" id="UP000289555"/>
    </source>
</evidence>
<proteinExistence type="predicted"/>